<dbReference type="GO" id="GO:0005829">
    <property type="term" value="C:cytosol"/>
    <property type="evidence" value="ECO:0007669"/>
    <property type="project" value="TreeGrafter"/>
</dbReference>
<sequence length="149" mass="17163">MKIVNRKYRRDFQEVEKYEVGITLTGAEVKSVRAGRIKLEDSFVKILGSEVYLVNALIQIYEYARPQGYDARRTRKLLLHKREIIRLKTKLAAAGGLTIVPVACYNKGGLVKLEIALAKGRKGLEKKRLERAKDIKREEEREAKEYLKS</sequence>
<protein>
    <recommendedName>
        <fullName evidence="3">SsrA-binding protein</fullName>
    </recommendedName>
    <alternativeName>
        <fullName evidence="3">Small protein B</fullName>
    </alternativeName>
</protein>
<dbReference type="CDD" id="cd09294">
    <property type="entry name" value="SmpB"/>
    <property type="match status" value="1"/>
</dbReference>
<evidence type="ECO:0000256" key="1">
    <source>
        <dbReference type="ARBA" id="ARBA00022490"/>
    </source>
</evidence>
<evidence type="ECO:0000256" key="4">
    <source>
        <dbReference type="SAM" id="Coils"/>
    </source>
</evidence>
<feature type="coiled-coil region" evidence="4">
    <location>
        <begin position="122"/>
        <end position="149"/>
    </location>
</feature>
<accession>A0A1F7G7W6</accession>
<comment type="similarity">
    <text evidence="3">Belongs to the SmpB family.</text>
</comment>
<dbReference type="GO" id="GO:0070930">
    <property type="term" value="P:trans-translation-dependent protein tagging"/>
    <property type="evidence" value="ECO:0007669"/>
    <property type="project" value="TreeGrafter"/>
</dbReference>
<dbReference type="SUPFAM" id="SSF74982">
    <property type="entry name" value="Small protein B (SmpB)"/>
    <property type="match status" value="1"/>
</dbReference>
<keyword evidence="1 3" id="KW-0963">Cytoplasm</keyword>
<comment type="subcellular location">
    <subcellularLocation>
        <location evidence="3">Cytoplasm</location>
    </subcellularLocation>
    <text evidence="3">The tmRNA-SmpB complex associates with stalled 70S ribosomes.</text>
</comment>
<dbReference type="GO" id="GO:0003723">
    <property type="term" value="F:RNA binding"/>
    <property type="evidence" value="ECO:0007669"/>
    <property type="project" value="UniProtKB-UniRule"/>
</dbReference>
<dbReference type="PANTHER" id="PTHR30308">
    <property type="entry name" value="TMRNA-BINDING COMPONENT OF TRANS-TRANSLATION TAGGING COMPLEX"/>
    <property type="match status" value="1"/>
</dbReference>
<dbReference type="Gene3D" id="2.40.280.10">
    <property type="match status" value="1"/>
</dbReference>
<dbReference type="NCBIfam" id="TIGR00086">
    <property type="entry name" value="smpB"/>
    <property type="match status" value="1"/>
</dbReference>
<dbReference type="InterPro" id="IPR023620">
    <property type="entry name" value="SmpB"/>
</dbReference>
<keyword evidence="2 3" id="KW-0694">RNA-binding</keyword>
<dbReference type="Pfam" id="PF01668">
    <property type="entry name" value="SmpB"/>
    <property type="match status" value="1"/>
</dbReference>
<dbReference type="EMBL" id="MFZG01000043">
    <property type="protein sequence ID" value="OGK15009.1"/>
    <property type="molecule type" value="Genomic_DNA"/>
</dbReference>
<reference evidence="5 6" key="1">
    <citation type="journal article" date="2016" name="Nat. Commun.">
        <title>Thousands of microbial genomes shed light on interconnected biogeochemical processes in an aquifer system.</title>
        <authorList>
            <person name="Anantharaman K."/>
            <person name="Brown C.T."/>
            <person name="Hug L.A."/>
            <person name="Sharon I."/>
            <person name="Castelle C.J."/>
            <person name="Probst A.J."/>
            <person name="Thomas B.C."/>
            <person name="Singh A."/>
            <person name="Wilkins M.J."/>
            <person name="Karaoz U."/>
            <person name="Brodie E.L."/>
            <person name="Williams K.H."/>
            <person name="Hubbard S.S."/>
            <person name="Banfield J.F."/>
        </authorList>
    </citation>
    <scope>NUCLEOTIDE SEQUENCE [LARGE SCALE GENOMIC DNA]</scope>
</reference>
<organism evidence="5 6">
    <name type="scientific">Candidatus Roizmanbacteria bacterium RIFCSPHIGHO2_01_FULL_39_12c</name>
    <dbReference type="NCBI Taxonomy" id="1802031"/>
    <lineage>
        <taxon>Bacteria</taxon>
        <taxon>Candidatus Roizmaniibacteriota</taxon>
    </lineage>
</organism>
<dbReference type="PANTHER" id="PTHR30308:SF2">
    <property type="entry name" value="SSRA-BINDING PROTEIN"/>
    <property type="match status" value="1"/>
</dbReference>
<dbReference type="AlphaFoldDB" id="A0A1F7G7W6"/>
<evidence type="ECO:0000313" key="5">
    <source>
        <dbReference type="EMBL" id="OGK15009.1"/>
    </source>
</evidence>
<keyword evidence="4" id="KW-0175">Coiled coil</keyword>
<gene>
    <name evidence="3" type="primary">smpB</name>
    <name evidence="5" type="ORF">A2774_01175</name>
</gene>
<evidence type="ECO:0000256" key="2">
    <source>
        <dbReference type="ARBA" id="ARBA00022884"/>
    </source>
</evidence>
<evidence type="ECO:0000313" key="6">
    <source>
        <dbReference type="Proteomes" id="UP000177208"/>
    </source>
</evidence>
<name>A0A1F7G7W6_9BACT</name>
<dbReference type="HAMAP" id="MF_00023">
    <property type="entry name" value="SmpB"/>
    <property type="match status" value="1"/>
</dbReference>
<comment type="function">
    <text evidence="3">Required for rescue of stalled ribosomes mediated by trans-translation. Binds to transfer-messenger RNA (tmRNA), required for stable association of tmRNA with ribosomes. tmRNA and SmpB together mimic tRNA shape, replacing the anticodon stem-loop with SmpB. tmRNA is encoded by the ssrA gene; the 2 termini fold to resemble tRNA(Ala) and it encodes a 'tag peptide', a short internal open reading frame. During trans-translation Ala-aminoacylated tmRNA acts like a tRNA, entering the A-site of stalled ribosomes, displacing the stalled mRNA. The ribosome then switches to translate the ORF on the tmRNA; the nascent peptide is terminated with the 'tag peptide' encoded by the tmRNA and targeted for degradation. The ribosome is freed to recommence translation, which seems to be the essential function of trans-translation.</text>
</comment>
<dbReference type="InterPro" id="IPR000037">
    <property type="entry name" value="SsrA-bd_prot"/>
</dbReference>
<dbReference type="GO" id="GO:0070929">
    <property type="term" value="P:trans-translation"/>
    <property type="evidence" value="ECO:0007669"/>
    <property type="project" value="UniProtKB-UniRule"/>
</dbReference>
<dbReference type="Proteomes" id="UP000177208">
    <property type="component" value="Unassembled WGS sequence"/>
</dbReference>
<proteinExistence type="inferred from homology"/>
<dbReference type="NCBIfam" id="NF003843">
    <property type="entry name" value="PRK05422.1"/>
    <property type="match status" value="1"/>
</dbReference>
<comment type="caution">
    <text evidence="5">The sequence shown here is derived from an EMBL/GenBank/DDBJ whole genome shotgun (WGS) entry which is preliminary data.</text>
</comment>
<evidence type="ECO:0000256" key="3">
    <source>
        <dbReference type="HAMAP-Rule" id="MF_00023"/>
    </source>
</evidence>